<evidence type="ECO:0008006" key="3">
    <source>
        <dbReference type="Google" id="ProtNLM"/>
    </source>
</evidence>
<proteinExistence type="predicted"/>
<evidence type="ECO:0000313" key="1">
    <source>
        <dbReference type="EMBL" id="KAK8542488.1"/>
    </source>
</evidence>
<dbReference type="EMBL" id="JBBPBM010000024">
    <property type="protein sequence ID" value="KAK8542488.1"/>
    <property type="molecule type" value="Genomic_DNA"/>
</dbReference>
<protein>
    <recommendedName>
        <fullName evidence="3">Reverse transcriptase domain-containing protein</fullName>
    </recommendedName>
</protein>
<dbReference type="PANTHER" id="PTHR33116">
    <property type="entry name" value="REVERSE TRANSCRIPTASE ZINC-BINDING DOMAIN-CONTAINING PROTEIN-RELATED-RELATED"/>
    <property type="match status" value="1"/>
</dbReference>
<comment type="caution">
    <text evidence="1">The sequence shown here is derived from an EMBL/GenBank/DDBJ whole genome shotgun (WGS) entry which is preliminary data.</text>
</comment>
<dbReference type="PANTHER" id="PTHR33116:SF86">
    <property type="entry name" value="REVERSE TRANSCRIPTASE DOMAIN-CONTAINING PROTEIN"/>
    <property type="match status" value="1"/>
</dbReference>
<dbReference type="Proteomes" id="UP001472677">
    <property type="component" value="Unassembled WGS sequence"/>
</dbReference>
<reference evidence="1 2" key="1">
    <citation type="journal article" date="2024" name="G3 (Bethesda)">
        <title>Genome assembly of Hibiscus sabdariffa L. provides insights into metabolisms of medicinal natural products.</title>
        <authorList>
            <person name="Kim T."/>
        </authorList>
    </citation>
    <scope>NUCLEOTIDE SEQUENCE [LARGE SCALE GENOMIC DNA]</scope>
    <source>
        <strain evidence="1">TK-2024</strain>
        <tissue evidence="1">Old leaves</tissue>
    </source>
</reference>
<sequence length="153" mass="17369">MEQNEGRLGGLCASRNGPKVNHLLFVYDSMLFIRNSTSEAQRLKQILHLYTQSSGQLVNYDKSTVYFSPSIPASDRDHISTILHIREVHDLGIYLGVPLAVGINKTAALGFVRDKYVMSCYILPQNLVDDMSQSIQRYWWSGRDNKCGWPFLA</sequence>
<accession>A0ABR2DM38</accession>
<name>A0ABR2DM38_9ROSI</name>
<keyword evidence="2" id="KW-1185">Reference proteome</keyword>
<gene>
    <name evidence="1" type="ORF">V6N12_015084</name>
</gene>
<organism evidence="1 2">
    <name type="scientific">Hibiscus sabdariffa</name>
    <name type="common">roselle</name>
    <dbReference type="NCBI Taxonomy" id="183260"/>
    <lineage>
        <taxon>Eukaryota</taxon>
        <taxon>Viridiplantae</taxon>
        <taxon>Streptophyta</taxon>
        <taxon>Embryophyta</taxon>
        <taxon>Tracheophyta</taxon>
        <taxon>Spermatophyta</taxon>
        <taxon>Magnoliopsida</taxon>
        <taxon>eudicotyledons</taxon>
        <taxon>Gunneridae</taxon>
        <taxon>Pentapetalae</taxon>
        <taxon>rosids</taxon>
        <taxon>malvids</taxon>
        <taxon>Malvales</taxon>
        <taxon>Malvaceae</taxon>
        <taxon>Malvoideae</taxon>
        <taxon>Hibiscus</taxon>
    </lineage>
</organism>
<evidence type="ECO:0000313" key="2">
    <source>
        <dbReference type="Proteomes" id="UP001472677"/>
    </source>
</evidence>